<evidence type="ECO:0000256" key="9">
    <source>
        <dbReference type="ARBA" id="ARBA00022777"/>
    </source>
</evidence>
<dbReference type="InterPro" id="IPR036890">
    <property type="entry name" value="HATPase_C_sf"/>
</dbReference>
<feature type="domain" description="Histidine kinase" evidence="15">
    <location>
        <begin position="250"/>
        <end position="463"/>
    </location>
</feature>
<dbReference type="Gene3D" id="6.10.340.10">
    <property type="match status" value="1"/>
</dbReference>
<keyword evidence="13 14" id="KW-0472">Membrane</keyword>
<evidence type="ECO:0000256" key="1">
    <source>
        <dbReference type="ARBA" id="ARBA00000085"/>
    </source>
</evidence>
<organism evidence="17 18">
    <name type="scientific">Haemophilus ducreyi</name>
    <dbReference type="NCBI Taxonomy" id="730"/>
    <lineage>
        <taxon>Bacteria</taxon>
        <taxon>Pseudomonadati</taxon>
        <taxon>Pseudomonadota</taxon>
        <taxon>Gammaproteobacteria</taxon>
        <taxon>Pasteurellales</taxon>
        <taxon>Pasteurellaceae</taxon>
        <taxon>Haemophilus</taxon>
    </lineage>
</organism>
<keyword evidence="9 17" id="KW-0418">Kinase</keyword>
<evidence type="ECO:0000256" key="12">
    <source>
        <dbReference type="ARBA" id="ARBA00023012"/>
    </source>
</evidence>
<name>A0AAC8UD09_HAEDC</name>
<keyword evidence="11 14" id="KW-1133">Transmembrane helix</keyword>
<dbReference type="PANTHER" id="PTHR45528:SF1">
    <property type="entry name" value="SENSOR HISTIDINE KINASE CPXA"/>
    <property type="match status" value="1"/>
</dbReference>
<dbReference type="SMART" id="SM00387">
    <property type="entry name" value="HATPase_c"/>
    <property type="match status" value="1"/>
</dbReference>
<dbReference type="SUPFAM" id="SSF47384">
    <property type="entry name" value="Homodimeric domain of signal transducing histidine kinase"/>
    <property type="match status" value="1"/>
</dbReference>
<evidence type="ECO:0000313" key="18">
    <source>
        <dbReference type="Proteomes" id="UP000060132"/>
    </source>
</evidence>
<dbReference type="GO" id="GO:0005524">
    <property type="term" value="F:ATP binding"/>
    <property type="evidence" value="ECO:0007669"/>
    <property type="project" value="UniProtKB-KW"/>
</dbReference>
<dbReference type="Proteomes" id="UP000060132">
    <property type="component" value="Chromosome"/>
</dbReference>
<dbReference type="Gene3D" id="3.30.450.210">
    <property type="entry name" value="Two-component sensor protein CpxA, periplasmic domain"/>
    <property type="match status" value="1"/>
</dbReference>
<dbReference type="EC" id="2.7.13.3" evidence="3"/>
<dbReference type="InterPro" id="IPR004358">
    <property type="entry name" value="Sig_transdc_His_kin-like_C"/>
</dbReference>
<dbReference type="EMBL" id="CP011219">
    <property type="protein sequence ID" value="AKO32656.1"/>
    <property type="molecule type" value="Genomic_DNA"/>
</dbReference>
<dbReference type="PROSITE" id="PS50109">
    <property type="entry name" value="HIS_KIN"/>
    <property type="match status" value="1"/>
</dbReference>
<keyword evidence="4" id="KW-1003">Cell membrane</keyword>
<dbReference type="GO" id="GO:0000155">
    <property type="term" value="F:phosphorelay sensor kinase activity"/>
    <property type="evidence" value="ECO:0007669"/>
    <property type="project" value="InterPro"/>
</dbReference>
<dbReference type="PANTHER" id="PTHR45528">
    <property type="entry name" value="SENSOR HISTIDINE KINASE CPXA"/>
    <property type="match status" value="1"/>
</dbReference>
<keyword evidence="6" id="KW-0808">Transferase</keyword>
<dbReference type="FunFam" id="3.30.565.10:FF:000011">
    <property type="entry name" value="Sensor histidine kinase CpxA"/>
    <property type="match status" value="1"/>
</dbReference>
<dbReference type="SUPFAM" id="SSF158472">
    <property type="entry name" value="HAMP domain-like"/>
    <property type="match status" value="1"/>
</dbReference>
<dbReference type="InterPro" id="IPR036097">
    <property type="entry name" value="HisK_dim/P_sf"/>
</dbReference>
<dbReference type="CDD" id="cd00082">
    <property type="entry name" value="HisKA"/>
    <property type="match status" value="1"/>
</dbReference>
<accession>A0AAC8UD09</accession>
<evidence type="ECO:0000256" key="10">
    <source>
        <dbReference type="ARBA" id="ARBA00022840"/>
    </source>
</evidence>
<keyword evidence="12" id="KW-0902">Two-component regulatory system</keyword>
<dbReference type="PRINTS" id="PR00344">
    <property type="entry name" value="BCTRLSENSOR"/>
</dbReference>
<protein>
    <recommendedName>
        <fullName evidence="3">histidine kinase</fullName>
        <ecNumber evidence="3">2.7.13.3</ecNumber>
    </recommendedName>
</protein>
<dbReference type="InterPro" id="IPR050398">
    <property type="entry name" value="HssS/ArlS-like"/>
</dbReference>
<evidence type="ECO:0000256" key="5">
    <source>
        <dbReference type="ARBA" id="ARBA00022553"/>
    </source>
</evidence>
<dbReference type="Gene3D" id="3.30.565.10">
    <property type="entry name" value="Histidine kinase-like ATPase, C-terminal domain"/>
    <property type="match status" value="1"/>
</dbReference>
<dbReference type="SMART" id="SM00388">
    <property type="entry name" value="HisKA"/>
    <property type="match status" value="1"/>
</dbReference>
<dbReference type="InterPro" id="IPR003661">
    <property type="entry name" value="HisK_dim/P_dom"/>
</dbReference>
<proteinExistence type="predicted"/>
<keyword evidence="5" id="KW-0597">Phosphoprotein</keyword>
<dbReference type="NCBIfam" id="NF007007">
    <property type="entry name" value="PRK09470.1"/>
    <property type="match status" value="1"/>
</dbReference>
<feature type="transmembrane region" description="Helical" evidence="14">
    <location>
        <begin position="20"/>
        <end position="40"/>
    </location>
</feature>
<keyword evidence="8" id="KW-0547">Nucleotide-binding</keyword>
<evidence type="ECO:0000256" key="13">
    <source>
        <dbReference type="ARBA" id="ARBA00023136"/>
    </source>
</evidence>
<evidence type="ECO:0000256" key="2">
    <source>
        <dbReference type="ARBA" id="ARBA00004651"/>
    </source>
</evidence>
<evidence type="ECO:0000256" key="8">
    <source>
        <dbReference type="ARBA" id="ARBA00022741"/>
    </source>
</evidence>
<dbReference type="InterPro" id="IPR005467">
    <property type="entry name" value="His_kinase_dom"/>
</dbReference>
<gene>
    <name evidence="17" type="ORF">RZ57_05850</name>
</gene>
<dbReference type="Pfam" id="PF00512">
    <property type="entry name" value="HisKA"/>
    <property type="match status" value="1"/>
</dbReference>
<dbReference type="InterPro" id="IPR003660">
    <property type="entry name" value="HAMP_dom"/>
</dbReference>
<dbReference type="InterPro" id="IPR038515">
    <property type="entry name" value="CpxA_peri_sf"/>
</dbReference>
<dbReference type="Pfam" id="PF00672">
    <property type="entry name" value="HAMP"/>
    <property type="match status" value="1"/>
</dbReference>
<dbReference type="InterPro" id="IPR003594">
    <property type="entry name" value="HATPase_dom"/>
</dbReference>
<dbReference type="Pfam" id="PF02518">
    <property type="entry name" value="HATPase_c"/>
    <property type="match status" value="1"/>
</dbReference>
<evidence type="ECO:0000256" key="7">
    <source>
        <dbReference type="ARBA" id="ARBA00022692"/>
    </source>
</evidence>
<dbReference type="PROSITE" id="PS50885">
    <property type="entry name" value="HAMP"/>
    <property type="match status" value="1"/>
</dbReference>
<dbReference type="Gene3D" id="1.10.287.130">
    <property type="match status" value="1"/>
</dbReference>
<dbReference type="SMART" id="SM00304">
    <property type="entry name" value="HAMP"/>
    <property type="match status" value="1"/>
</dbReference>
<dbReference type="InterPro" id="IPR058125">
    <property type="entry name" value="CpxA"/>
</dbReference>
<feature type="domain" description="HAMP" evidence="16">
    <location>
        <begin position="188"/>
        <end position="242"/>
    </location>
</feature>
<evidence type="ECO:0000259" key="15">
    <source>
        <dbReference type="PROSITE" id="PS50109"/>
    </source>
</evidence>
<keyword evidence="7 14" id="KW-0812">Transmembrane</keyword>
<evidence type="ECO:0000313" key="17">
    <source>
        <dbReference type="EMBL" id="AKO32656.1"/>
    </source>
</evidence>
<dbReference type="SUPFAM" id="SSF55874">
    <property type="entry name" value="ATPase domain of HSP90 chaperone/DNA topoisomerase II/histidine kinase"/>
    <property type="match status" value="1"/>
</dbReference>
<feature type="transmembrane region" description="Helical" evidence="14">
    <location>
        <begin position="169"/>
        <end position="188"/>
    </location>
</feature>
<dbReference type="RefSeq" id="WP_010945317.1">
    <property type="nucleotide sequence ID" value="NZ_CP011218.1"/>
</dbReference>
<evidence type="ECO:0000256" key="3">
    <source>
        <dbReference type="ARBA" id="ARBA00012438"/>
    </source>
</evidence>
<evidence type="ECO:0000256" key="4">
    <source>
        <dbReference type="ARBA" id="ARBA00022475"/>
    </source>
</evidence>
<dbReference type="OMA" id="ANDLLWW"/>
<evidence type="ECO:0000259" key="16">
    <source>
        <dbReference type="PROSITE" id="PS50885"/>
    </source>
</evidence>
<comment type="catalytic activity">
    <reaction evidence="1">
        <text>ATP + protein L-histidine = ADP + protein N-phospho-L-histidine.</text>
        <dbReference type="EC" id="2.7.13.3"/>
    </reaction>
</comment>
<evidence type="ECO:0000256" key="14">
    <source>
        <dbReference type="SAM" id="Phobius"/>
    </source>
</evidence>
<evidence type="ECO:0000256" key="11">
    <source>
        <dbReference type="ARBA" id="ARBA00022989"/>
    </source>
</evidence>
<reference evidence="17 18" key="1">
    <citation type="journal article" date="2015" name="PLoS Negl. Trop. Dis.">
        <title>Haemophilus ducreyi Cutaneous Ulcer Strains Are Nearly Identical to Class I Genital Ulcer Strains.</title>
        <authorList>
            <person name="Gangaiah D."/>
            <person name="Webb K.M."/>
            <person name="Humphreys T.L."/>
            <person name="Fortney K.R."/>
            <person name="Toh E."/>
            <person name="Tai A."/>
            <person name="Katz S.S."/>
            <person name="Pillay A."/>
            <person name="Chen C.Y."/>
            <person name="Roberts S.A."/>
            <person name="Munson R.S.Jr."/>
            <person name="Spinola S.M."/>
        </authorList>
    </citation>
    <scope>NUCLEOTIDE SEQUENCE [LARGE SCALE GENOMIC DNA]</scope>
    <source>
        <strain evidence="18">CLU2</strain>
    </source>
</reference>
<keyword evidence="10" id="KW-0067">ATP-binding</keyword>
<evidence type="ECO:0000256" key="6">
    <source>
        <dbReference type="ARBA" id="ARBA00022679"/>
    </source>
</evidence>
<dbReference type="AlphaFoldDB" id="A0AAC8UD09"/>
<sequence length="464" mass="53597">MPKFLKKIKSVRNYLAYQLFAYFGLTFAIMLAITLAIPNFDARSFSRLEKGEHEFFIQESRQTELQYNLDEIFERRLSVATQNGFNIILFDPKTRIFVGAGADSNRIQSFQVFLYRAQTPLEPLQRRFGSLEISGPFLVKSNKREYMQYFAQIVDPQEEFFNRIFDSPWLMLMIVLIVSVPILLWLSWKIARPVKELRICANAVATGNLAINPKLETEGIHEFREVGRSFNQMITSLQELTEYQQRLLSDISHELKTPLARLQLATALIRRRNGDSAELTRIDNQIMKLDTMVHDLLSLSRQQINQHLMREVFSINKIWDDILEDAKFEAEQNQIDLFIEQRIDNVEGYFINGNEIILASALENLIRNAQKYAKQSITVLIYIDDKELVMSVDDDGEGVPESEYKQIFRPFYRVGEARDRQSGGTGLGLAIVANAAQQHKGRVEAMKSILGGLRVETRLPLWLE</sequence>
<dbReference type="GO" id="GO:0005886">
    <property type="term" value="C:plasma membrane"/>
    <property type="evidence" value="ECO:0007669"/>
    <property type="project" value="UniProtKB-SubCell"/>
</dbReference>
<comment type="subcellular location">
    <subcellularLocation>
        <location evidence="2">Cell membrane</location>
        <topology evidence="2">Multi-pass membrane protein</topology>
    </subcellularLocation>
</comment>
<dbReference type="CDD" id="cd06225">
    <property type="entry name" value="HAMP"/>
    <property type="match status" value="1"/>
</dbReference>